<keyword evidence="10" id="KW-1185">Reference proteome</keyword>
<feature type="domain" description="C2H2-type" evidence="8">
    <location>
        <begin position="436"/>
        <end position="458"/>
    </location>
</feature>
<proteinExistence type="predicted"/>
<organism evidence="10 11">
    <name type="scientific">Gekko japonicus</name>
    <name type="common">Schlegel's Japanese gecko</name>
    <dbReference type="NCBI Taxonomy" id="146911"/>
    <lineage>
        <taxon>Eukaryota</taxon>
        <taxon>Metazoa</taxon>
        <taxon>Chordata</taxon>
        <taxon>Craniata</taxon>
        <taxon>Vertebrata</taxon>
        <taxon>Euteleostomi</taxon>
        <taxon>Lepidosauria</taxon>
        <taxon>Squamata</taxon>
        <taxon>Bifurcata</taxon>
        <taxon>Gekkota</taxon>
        <taxon>Gekkonidae</taxon>
        <taxon>Gekkoninae</taxon>
        <taxon>Gekko</taxon>
    </lineage>
</organism>
<dbReference type="SMART" id="SM00431">
    <property type="entry name" value="SCAN"/>
    <property type="match status" value="1"/>
</dbReference>
<dbReference type="Pfam" id="PF02023">
    <property type="entry name" value="SCAN"/>
    <property type="match status" value="1"/>
</dbReference>
<dbReference type="SMART" id="SM00355">
    <property type="entry name" value="ZnF_C2H2"/>
    <property type="match status" value="7"/>
</dbReference>
<dbReference type="CDD" id="cd07936">
    <property type="entry name" value="SCAN"/>
    <property type="match status" value="1"/>
</dbReference>
<feature type="compositionally biased region" description="Polar residues" evidence="7">
    <location>
        <begin position="85"/>
        <end position="114"/>
    </location>
</feature>
<dbReference type="SUPFAM" id="SSF57667">
    <property type="entry name" value="beta-beta-alpha zinc fingers"/>
    <property type="match status" value="4"/>
</dbReference>
<dbReference type="GeneID" id="107106591"/>
<sequence>MAALNWPFQIVLQQGVNSGMKIVGPPQVRPPEEESMIPRLTQVGTIGEFLGCVAPQKLTQGPEEGLAQCWEAQWQEVLKAVQPLSPGQETPQQSKTLASDNTRTSSEVISNNGQWPGGKGSTQLLVEDDGGDLQALSNPCNGGNGTGIEETMRKEALDAETQRQRFRQLNYREAEGPRVVCGRLQELCHQWLRPERHTKEQILELVILEQFLAILPHEIQSWLRGCCPQASSHAVVLAEDFLRGQQQETKMMAPSEDDMIMVSSDTEQSPLSSGRRYFCGDTQLEDWQDSNLPGKDRCLHVYPITPGEGSLNGNNLGPSQQGGSELPVPAGILPGQSGCLESRGGPQQEHGTEPPPTWEEITRCSEGVYETVVCLEEHKHWCLECGESFPDASRLVEHQKTHPPSKRPECPKCGKSFRDLSHVIRHQTVHTGEKPHGCLECGQSFTQRPALLRHQQKHQEGFENDTPRQRSHANCKRSQCQECGKSFRDLSHVLRHQTVHTGEKPYRCTECGQAFTQKPALNRHRQKHLESQPYTGSNGELCGYQESACFNPVGSAQRLSGTSQENASSTFTNRSKGEHPPMKKYHRDLTPRPEGNKPLKKKLNRRGQKNHWCILCGKGFRDKADVVRHQRVHTGEKPYACLDCGRRFSTTSTLYKHQIIHKRPDLEAAA</sequence>
<dbReference type="Pfam" id="PF00096">
    <property type="entry name" value="zf-C2H2"/>
    <property type="match status" value="6"/>
</dbReference>
<keyword evidence="3 6" id="KW-0863">Zinc-finger</keyword>
<dbReference type="InterPro" id="IPR038269">
    <property type="entry name" value="SCAN_sf"/>
</dbReference>
<evidence type="ECO:0000256" key="4">
    <source>
        <dbReference type="ARBA" id="ARBA00022833"/>
    </source>
</evidence>
<dbReference type="Gene3D" id="3.30.160.60">
    <property type="entry name" value="Classic Zinc Finger"/>
    <property type="match status" value="6"/>
</dbReference>
<dbReference type="PANTHER" id="PTHR24377">
    <property type="entry name" value="IP01015P-RELATED"/>
    <property type="match status" value="1"/>
</dbReference>
<dbReference type="PROSITE" id="PS50157">
    <property type="entry name" value="ZINC_FINGER_C2H2_2"/>
    <property type="match status" value="7"/>
</dbReference>
<dbReference type="InterPro" id="IPR036236">
    <property type="entry name" value="Znf_C2H2_sf"/>
</dbReference>
<dbReference type="InterPro" id="IPR003309">
    <property type="entry name" value="SCAN_dom"/>
</dbReference>
<feature type="domain" description="SCAN box" evidence="9">
    <location>
        <begin position="163"/>
        <end position="243"/>
    </location>
</feature>
<feature type="region of interest" description="Disordered" evidence="7">
    <location>
        <begin position="83"/>
        <end position="118"/>
    </location>
</feature>
<evidence type="ECO:0000313" key="10">
    <source>
        <dbReference type="Proteomes" id="UP000694871"/>
    </source>
</evidence>
<protein>
    <submittedName>
        <fullName evidence="11">Zinc finger protein 232-like</fullName>
    </submittedName>
</protein>
<name>A0ABM1JLC1_GEKJA</name>
<evidence type="ECO:0000256" key="2">
    <source>
        <dbReference type="ARBA" id="ARBA00022737"/>
    </source>
</evidence>
<feature type="region of interest" description="Disordered" evidence="7">
    <location>
        <begin position="555"/>
        <end position="603"/>
    </location>
</feature>
<feature type="region of interest" description="Disordered" evidence="7">
    <location>
        <begin position="310"/>
        <end position="357"/>
    </location>
</feature>
<feature type="domain" description="C2H2-type" evidence="8">
    <location>
        <begin position="408"/>
        <end position="435"/>
    </location>
</feature>
<reference evidence="11" key="1">
    <citation type="submission" date="2025-08" db="UniProtKB">
        <authorList>
            <consortium name="RefSeq"/>
        </authorList>
    </citation>
    <scope>IDENTIFICATION</scope>
</reference>
<evidence type="ECO:0000256" key="1">
    <source>
        <dbReference type="ARBA" id="ARBA00022723"/>
    </source>
</evidence>
<feature type="domain" description="C2H2-type" evidence="8">
    <location>
        <begin position="611"/>
        <end position="638"/>
    </location>
</feature>
<evidence type="ECO:0000259" key="8">
    <source>
        <dbReference type="PROSITE" id="PS50157"/>
    </source>
</evidence>
<evidence type="ECO:0000256" key="3">
    <source>
        <dbReference type="ARBA" id="ARBA00022771"/>
    </source>
</evidence>
<accession>A0ABM1JLC1</accession>
<dbReference type="SUPFAM" id="SSF47353">
    <property type="entry name" value="Retrovirus capsid dimerization domain-like"/>
    <property type="match status" value="1"/>
</dbReference>
<evidence type="ECO:0000313" key="11">
    <source>
        <dbReference type="RefSeq" id="XP_015262258.1"/>
    </source>
</evidence>
<gene>
    <name evidence="11" type="primary">LOC107106591</name>
</gene>
<evidence type="ECO:0000256" key="6">
    <source>
        <dbReference type="PROSITE-ProRule" id="PRU00042"/>
    </source>
</evidence>
<evidence type="ECO:0000256" key="5">
    <source>
        <dbReference type="ARBA" id="ARBA00023242"/>
    </source>
</evidence>
<feature type="compositionally biased region" description="Polar residues" evidence="7">
    <location>
        <begin position="557"/>
        <end position="574"/>
    </location>
</feature>
<dbReference type="InterPro" id="IPR050826">
    <property type="entry name" value="Krueppel_C2H2_ZnFinger"/>
</dbReference>
<feature type="domain" description="C2H2-type" evidence="8">
    <location>
        <begin position="639"/>
        <end position="666"/>
    </location>
</feature>
<feature type="compositionally biased region" description="Polar residues" evidence="7">
    <location>
        <begin position="311"/>
        <end position="323"/>
    </location>
</feature>
<feature type="domain" description="C2H2-type" evidence="8">
    <location>
        <begin position="478"/>
        <end position="505"/>
    </location>
</feature>
<feature type="compositionally biased region" description="Basic and acidic residues" evidence="7">
    <location>
        <begin position="575"/>
        <end position="597"/>
    </location>
</feature>
<keyword evidence="5" id="KW-0539">Nucleus</keyword>
<feature type="domain" description="C2H2-type" evidence="8">
    <location>
        <begin position="506"/>
        <end position="533"/>
    </location>
</feature>
<keyword evidence="2" id="KW-0677">Repeat</keyword>
<evidence type="ECO:0000259" key="9">
    <source>
        <dbReference type="PROSITE" id="PS50804"/>
    </source>
</evidence>
<dbReference type="Proteomes" id="UP000694871">
    <property type="component" value="Unplaced"/>
</dbReference>
<dbReference type="PROSITE" id="PS50804">
    <property type="entry name" value="SCAN_BOX"/>
    <property type="match status" value="1"/>
</dbReference>
<feature type="domain" description="C2H2-type" evidence="8">
    <location>
        <begin position="380"/>
        <end position="407"/>
    </location>
</feature>
<dbReference type="RefSeq" id="XP_015262258.1">
    <property type="nucleotide sequence ID" value="XM_015406772.1"/>
</dbReference>
<dbReference type="InterPro" id="IPR013087">
    <property type="entry name" value="Znf_C2H2_type"/>
</dbReference>
<dbReference type="Gene3D" id="1.10.4020.10">
    <property type="entry name" value="DNA breaking-rejoining enzymes"/>
    <property type="match status" value="1"/>
</dbReference>
<dbReference type="PROSITE" id="PS00028">
    <property type="entry name" value="ZINC_FINGER_C2H2_1"/>
    <property type="match status" value="7"/>
</dbReference>
<keyword evidence="4" id="KW-0862">Zinc</keyword>
<evidence type="ECO:0000256" key="7">
    <source>
        <dbReference type="SAM" id="MobiDB-lite"/>
    </source>
</evidence>
<keyword evidence="1" id="KW-0479">Metal-binding</keyword>